<dbReference type="AlphaFoldDB" id="A0A6G0TYV5"/>
<sequence>MSRKKIKVVAVAEALGLLDPPKVQRRYWVHPLNMDREKIGQFRTFFENIRQYPDKFFEYYRMSISSFDELLKTLRPHITKSTTEFRNPISAEERLTITIRYLSTGTCFSALKFDFCVGRSTIGVIVKDTCKVIWLTLNSKEMPKPTTEDWVEISNIFYTKTNFPNCLGAIDGKHIRCKNPNDSGSLYFNYKKYFSIVLMAVVDANLNFVVIDVGSYGREGDSNVFKECAFGKQLYEDKLNIPEPVVLPNTSANPQPYVFIGDEAFALHKNLLWPYPGRKLTDSRRVFNYRLSRARRTVECAFGVLANKWCVLHTAIQVEPDFTDDIIKACCILHNFVRKRNGINYEDSQTHNFEDIEARGTETRSNGVEVRDYFANYFMGPGAVDFQYDMI</sequence>
<keyword evidence="10" id="KW-1185">Reference proteome</keyword>
<dbReference type="InterPro" id="IPR045249">
    <property type="entry name" value="HARBI1-like"/>
</dbReference>
<keyword evidence="4" id="KW-0540">Nuclease</keyword>
<dbReference type="EMBL" id="VYZN01000013">
    <property type="protein sequence ID" value="KAE9541151.1"/>
    <property type="molecule type" value="Genomic_DNA"/>
</dbReference>
<evidence type="ECO:0000256" key="5">
    <source>
        <dbReference type="ARBA" id="ARBA00022723"/>
    </source>
</evidence>
<dbReference type="GO" id="GO:0046872">
    <property type="term" value="F:metal ion binding"/>
    <property type="evidence" value="ECO:0007669"/>
    <property type="project" value="UniProtKB-KW"/>
</dbReference>
<dbReference type="PANTHER" id="PTHR22930:SF269">
    <property type="entry name" value="NUCLEASE HARBI1-LIKE PROTEIN"/>
    <property type="match status" value="1"/>
</dbReference>
<evidence type="ECO:0000256" key="6">
    <source>
        <dbReference type="ARBA" id="ARBA00022801"/>
    </source>
</evidence>
<evidence type="ECO:0000256" key="7">
    <source>
        <dbReference type="ARBA" id="ARBA00023242"/>
    </source>
</evidence>
<comment type="subcellular location">
    <subcellularLocation>
        <location evidence="2">Nucleus</location>
    </subcellularLocation>
</comment>
<dbReference type="GO" id="GO:0016787">
    <property type="term" value="F:hydrolase activity"/>
    <property type="evidence" value="ECO:0007669"/>
    <property type="project" value="UniProtKB-KW"/>
</dbReference>
<accession>A0A6G0TYV5</accession>
<dbReference type="GO" id="GO:0004518">
    <property type="term" value="F:nuclease activity"/>
    <property type="evidence" value="ECO:0007669"/>
    <property type="project" value="UniProtKB-KW"/>
</dbReference>
<evidence type="ECO:0000256" key="4">
    <source>
        <dbReference type="ARBA" id="ARBA00022722"/>
    </source>
</evidence>
<comment type="caution">
    <text evidence="9">The sequence shown here is derived from an EMBL/GenBank/DDBJ whole genome shotgun (WGS) entry which is preliminary data.</text>
</comment>
<organism evidence="9 10">
    <name type="scientific">Aphis glycines</name>
    <name type="common">Soybean aphid</name>
    <dbReference type="NCBI Taxonomy" id="307491"/>
    <lineage>
        <taxon>Eukaryota</taxon>
        <taxon>Metazoa</taxon>
        <taxon>Ecdysozoa</taxon>
        <taxon>Arthropoda</taxon>
        <taxon>Hexapoda</taxon>
        <taxon>Insecta</taxon>
        <taxon>Pterygota</taxon>
        <taxon>Neoptera</taxon>
        <taxon>Paraneoptera</taxon>
        <taxon>Hemiptera</taxon>
        <taxon>Sternorrhyncha</taxon>
        <taxon>Aphidomorpha</taxon>
        <taxon>Aphidoidea</taxon>
        <taxon>Aphididae</taxon>
        <taxon>Aphidini</taxon>
        <taxon>Aphis</taxon>
        <taxon>Aphis</taxon>
    </lineage>
</organism>
<proteinExistence type="inferred from homology"/>
<comment type="similarity">
    <text evidence="3">Belongs to the HARBI1 family.</text>
</comment>
<dbReference type="OrthoDB" id="6576803at2759"/>
<keyword evidence="7" id="KW-0539">Nucleus</keyword>
<evidence type="ECO:0000259" key="8">
    <source>
        <dbReference type="Pfam" id="PF13359"/>
    </source>
</evidence>
<dbReference type="Proteomes" id="UP000475862">
    <property type="component" value="Unassembled WGS sequence"/>
</dbReference>
<comment type="cofactor">
    <cofactor evidence="1">
        <name>a divalent metal cation</name>
        <dbReference type="ChEBI" id="CHEBI:60240"/>
    </cofactor>
</comment>
<dbReference type="InterPro" id="IPR027806">
    <property type="entry name" value="HARBI1_dom"/>
</dbReference>
<evidence type="ECO:0000313" key="9">
    <source>
        <dbReference type="EMBL" id="KAE9541151.1"/>
    </source>
</evidence>
<feature type="domain" description="DDE Tnp4" evidence="8">
    <location>
        <begin position="170"/>
        <end position="335"/>
    </location>
</feature>
<evidence type="ECO:0000256" key="3">
    <source>
        <dbReference type="ARBA" id="ARBA00006958"/>
    </source>
</evidence>
<keyword evidence="5" id="KW-0479">Metal-binding</keyword>
<dbReference type="GO" id="GO:0005634">
    <property type="term" value="C:nucleus"/>
    <property type="evidence" value="ECO:0007669"/>
    <property type="project" value="UniProtKB-SubCell"/>
</dbReference>
<evidence type="ECO:0000256" key="2">
    <source>
        <dbReference type="ARBA" id="ARBA00004123"/>
    </source>
</evidence>
<evidence type="ECO:0000256" key="1">
    <source>
        <dbReference type="ARBA" id="ARBA00001968"/>
    </source>
</evidence>
<reference evidence="9 10" key="1">
    <citation type="submission" date="2019-08" db="EMBL/GenBank/DDBJ databases">
        <title>The genome of the soybean aphid Biotype 1, its phylome, world population structure and adaptation to the North American continent.</title>
        <authorList>
            <person name="Giordano R."/>
            <person name="Donthu R.K."/>
            <person name="Hernandez A.G."/>
            <person name="Wright C.L."/>
            <person name="Zimin A.V."/>
        </authorList>
    </citation>
    <scope>NUCLEOTIDE SEQUENCE [LARGE SCALE GENOMIC DNA]</scope>
    <source>
        <tissue evidence="9">Whole aphids</tissue>
    </source>
</reference>
<evidence type="ECO:0000313" key="10">
    <source>
        <dbReference type="Proteomes" id="UP000475862"/>
    </source>
</evidence>
<gene>
    <name evidence="9" type="ORF">AGLY_004396</name>
</gene>
<name>A0A6G0TYV5_APHGL</name>
<keyword evidence="6" id="KW-0378">Hydrolase</keyword>
<protein>
    <recommendedName>
        <fullName evidence="8">DDE Tnp4 domain-containing protein</fullName>
    </recommendedName>
</protein>
<dbReference type="PANTHER" id="PTHR22930">
    <property type="match status" value="1"/>
</dbReference>
<dbReference type="Pfam" id="PF13359">
    <property type="entry name" value="DDE_Tnp_4"/>
    <property type="match status" value="1"/>
</dbReference>